<dbReference type="GeneID" id="94829371"/>
<dbReference type="GO" id="GO:0016192">
    <property type="term" value="P:vesicle-mediated transport"/>
    <property type="evidence" value="ECO:0007669"/>
    <property type="project" value="InterPro"/>
</dbReference>
<keyword evidence="1" id="KW-1133">Transmembrane helix</keyword>
<dbReference type="InterPro" id="IPR010989">
    <property type="entry name" value="SNARE"/>
</dbReference>
<name>A0A1J4JKV5_9EUKA</name>
<evidence type="ECO:0000313" key="4">
    <source>
        <dbReference type="Proteomes" id="UP000179807"/>
    </source>
</evidence>
<evidence type="ECO:0000259" key="2">
    <source>
        <dbReference type="PROSITE" id="PS50192"/>
    </source>
</evidence>
<proteinExistence type="predicted"/>
<gene>
    <name evidence="3" type="ORF">TRFO_09076</name>
</gene>
<comment type="caution">
    <text evidence="3">The sequence shown here is derived from an EMBL/GenBank/DDBJ whole genome shotgun (WGS) entry which is preliminary data.</text>
</comment>
<reference evidence="3" key="1">
    <citation type="submission" date="2016-10" db="EMBL/GenBank/DDBJ databases">
        <authorList>
            <person name="Benchimol M."/>
            <person name="Almeida L.G."/>
            <person name="Vasconcelos A.T."/>
            <person name="Perreira-Neves A."/>
            <person name="Rosa I.A."/>
            <person name="Tasca T."/>
            <person name="Bogo M.R."/>
            <person name="de Souza W."/>
        </authorList>
    </citation>
    <scope>NUCLEOTIDE SEQUENCE [LARGE SCALE GENOMIC DNA]</scope>
    <source>
        <strain evidence="3">K</strain>
    </source>
</reference>
<organism evidence="3 4">
    <name type="scientific">Tritrichomonas foetus</name>
    <dbReference type="NCBI Taxonomy" id="1144522"/>
    <lineage>
        <taxon>Eukaryota</taxon>
        <taxon>Metamonada</taxon>
        <taxon>Parabasalia</taxon>
        <taxon>Tritrichomonadida</taxon>
        <taxon>Tritrichomonadidae</taxon>
        <taxon>Tritrichomonas</taxon>
    </lineage>
</organism>
<keyword evidence="4" id="KW-1185">Reference proteome</keyword>
<dbReference type="PROSITE" id="PS50192">
    <property type="entry name" value="T_SNARE"/>
    <property type="match status" value="1"/>
</dbReference>
<feature type="transmembrane region" description="Helical" evidence="1">
    <location>
        <begin position="219"/>
        <end position="239"/>
    </location>
</feature>
<evidence type="ECO:0000256" key="1">
    <source>
        <dbReference type="SAM" id="Phobius"/>
    </source>
</evidence>
<protein>
    <recommendedName>
        <fullName evidence="2">t-SNARE coiled-coil homology domain-containing protein</fullName>
    </recommendedName>
</protein>
<dbReference type="InterPro" id="IPR000727">
    <property type="entry name" value="T_SNARE_dom"/>
</dbReference>
<dbReference type="VEuPathDB" id="TrichDB:TRFO_09076"/>
<keyword evidence="1" id="KW-0472">Membrane</keyword>
<feature type="domain" description="T-SNARE coiled-coil homology" evidence="2">
    <location>
        <begin position="146"/>
        <end position="208"/>
    </location>
</feature>
<accession>A0A1J4JKV5</accession>
<dbReference type="EMBL" id="MLAK01001071">
    <property type="protein sequence ID" value="OHS98197.1"/>
    <property type="molecule type" value="Genomic_DNA"/>
</dbReference>
<evidence type="ECO:0000313" key="3">
    <source>
        <dbReference type="EMBL" id="OHS98197.1"/>
    </source>
</evidence>
<dbReference type="RefSeq" id="XP_068351334.1">
    <property type="nucleotide sequence ID" value="XM_068494667.1"/>
</dbReference>
<dbReference type="OrthoDB" id="10516992at2759"/>
<keyword evidence="1" id="KW-0812">Transmembrane</keyword>
<dbReference type="SUPFAM" id="SSF58038">
    <property type="entry name" value="SNARE fusion complex"/>
    <property type="match status" value="1"/>
</dbReference>
<dbReference type="SUPFAM" id="SSF47661">
    <property type="entry name" value="t-snare proteins"/>
    <property type="match status" value="1"/>
</dbReference>
<dbReference type="Proteomes" id="UP000179807">
    <property type="component" value="Unassembled WGS sequence"/>
</dbReference>
<sequence>MYQAEEDLPEINSSINEMEQTLEEIANLSDKCVGFNSSIYIPQVQDRIKSLYSLMTCFKKKSQQYDGFSEYPSTKLRFDNFTRKLQTTLPNVIKTLKESEASSFSNNNNTSNKNNNLNKATLLSSSHENPNYTEPLLDQQMIDGETDMISLIENDVTNILSQMRELNSIFNQTFEELQKQRHKIVSIDSITNNSKKEMKKGNQELEKAGNHQKSSRKTLIVIFSIIFAIVLAIIAFLAIHFSKKKKKPE</sequence>
<dbReference type="Gene3D" id="1.20.5.110">
    <property type="match status" value="1"/>
</dbReference>
<dbReference type="AlphaFoldDB" id="A0A1J4JKV5"/>
<dbReference type="Pfam" id="PF05739">
    <property type="entry name" value="SNARE"/>
    <property type="match status" value="1"/>
</dbReference>
<dbReference type="GO" id="GO:0016020">
    <property type="term" value="C:membrane"/>
    <property type="evidence" value="ECO:0007669"/>
    <property type="project" value="InterPro"/>
</dbReference>